<dbReference type="AlphaFoldDB" id="A0A1M7YYB0"/>
<evidence type="ECO:0000313" key="2">
    <source>
        <dbReference type="EMBL" id="SHO57543.1"/>
    </source>
</evidence>
<gene>
    <name evidence="2" type="ORF">VQ7734_03313</name>
</gene>
<reference evidence="3" key="1">
    <citation type="submission" date="2016-12" db="EMBL/GenBank/DDBJ databases">
        <authorList>
            <person name="Rodrigo-Torres L."/>
            <person name="Arahal R.D."/>
            <person name="Lucena T."/>
        </authorList>
    </citation>
    <scope>NUCLEOTIDE SEQUENCE [LARGE SCALE GENOMIC DNA]</scope>
</reference>
<dbReference type="InterPro" id="IPR051531">
    <property type="entry name" value="N-acetyltransferase"/>
</dbReference>
<keyword evidence="3" id="KW-1185">Reference proteome</keyword>
<dbReference type="InterPro" id="IPR016181">
    <property type="entry name" value="Acyl_CoA_acyltransferase"/>
</dbReference>
<dbReference type="SUPFAM" id="SSF55729">
    <property type="entry name" value="Acyl-CoA N-acyltransferases (Nat)"/>
    <property type="match status" value="1"/>
</dbReference>
<dbReference type="PANTHER" id="PTHR43792">
    <property type="entry name" value="GNAT FAMILY, PUTATIVE (AFU_ORTHOLOGUE AFUA_3G00765)-RELATED-RELATED"/>
    <property type="match status" value="1"/>
</dbReference>
<dbReference type="GO" id="GO:0016747">
    <property type="term" value="F:acyltransferase activity, transferring groups other than amino-acyl groups"/>
    <property type="evidence" value="ECO:0007669"/>
    <property type="project" value="InterPro"/>
</dbReference>
<protein>
    <recommendedName>
        <fullName evidence="1">N-acetyltransferase domain-containing protein</fullName>
    </recommendedName>
</protein>
<accession>A0A1M7YYB0</accession>
<evidence type="ECO:0000259" key="1">
    <source>
        <dbReference type="PROSITE" id="PS51186"/>
    </source>
</evidence>
<dbReference type="Proteomes" id="UP000184600">
    <property type="component" value="Unassembled WGS sequence"/>
</dbReference>
<dbReference type="PROSITE" id="PS51186">
    <property type="entry name" value="GNAT"/>
    <property type="match status" value="1"/>
</dbReference>
<dbReference type="Pfam" id="PF13302">
    <property type="entry name" value="Acetyltransf_3"/>
    <property type="match status" value="1"/>
</dbReference>
<evidence type="ECO:0000313" key="3">
    <source>
        <dbReference type="Proteomes" id="UP000184600"/>
    </source>
</evidence>
<sequence length="184" mass="20744">MKTFTFKNDVDLALEHISISCDRINLVSLSEAYLNDIYREFTSEITTYMTPEPASHIDETKTFITASIANMQQKQELVVAITTPDGKFLGCAGFHGRGNCRTPELGIWLKKSAHGKKYGQEAIRHLMNWAKDNIDFDYAIYPVDRANIASRKIPESLGGVLWKENELKTASGKILDEVIYKVPV</sequence>
<feature type="domain" description="N-acetyltransferase" evidence="1">
    <location>
        <begin position="24"/>
        <end position="184"/>
    </location>
</feature>
<proteinExistence type="predicted"/>
<name>A0A1M7YYB0_9VIBR</name>
<dbReference type="EMBL" id="FRFG01000042">
    <property type="protein sequence ID" value="SHO57543.1"/>
    <property type="molecule type" value="Genomic_DNA"/>
</dbReference>
<dbReference type="InterPro" id="IPR000182">
    <property type="entry name" value="GNAT_dom"/>
</dbReference>
<organism evidence="2 3">
    <name type="scientific">Vibrio quintilis</name>
    <dbReference type="NCBI Taxonomy" id="1117707"/>
    <lineage>
        <taxon>Bacteria</taxon>
        <taxon>Pseudomonadati</taxon>
        <taxon>Pseudomonadota</taxon>
        <taxon>Gammaproteobacteria</taxon>
        <taxon>Vibrionales</taxon>
        <taxon>Vibrionaceae</taxon>
        <taxon>Vibrio</taxon>
    </lineage>
</organism>
<dbReference type="RefSeq" id="WP_073584591.1">
    <property type="nucleotide sequence ID" value="NZ_AP024897.1"/>
</dbReference>
<dbReference type="OrthoDB" id="3806873at2"/>
<dbReference type="STRING" id="1117707.VQ7734_03313"/>
<dbReference type="Gene3D" id="3.40.630.30">
    <property type="match status" value="1"/>
</dbReference>